<sequence>MARLPPPPGDFGHLHHGLALHQDDIERALRSAGSRTTSTPSMVRTMDGTRMSARALRRTPNTRAHGPGVEFPDVEHIQIEL</sequence>
<dbReference type="Proteomes" id="UP000037274">
    <property type="component" value="Unassembled WGS sequence"/>
</dbReference>
<accession>A0ABR5HTI6</accession>
<comment type="caution">
    <text evidence="1">The sequence shown here is derived from an EMBL/GenBank/DDBJ whole genome shotgun (WGS) entry which is preliminary data.</text>
</comment>
<reference evidence="1 2" key="1">
    <citation type="submission" date="2015-06" db="EMBL/GenBank/DDBJ databases">
        <title>Draft genome sequence of Streptomyces leeuwenhoekii C58, which produces the novel lasso peptide, chaxapeptin.</title>
        <authorList>
            <person name="Yi Y."/>
            <person name="Hai D."/>
            <person name="Jaspars M."/>
            <person name="Sheng H."/>
            <person name="Rateb M.E."/>
            <person name="Bull A."/>
            <person name="Goodfellow M."/>
            <person name="Asenjo J.A."/>
            <person name="Ebel R."/>
        </authorList>
    </citation>
    <scope>NUCLEOTIDE SEQUENCE [LARGE SCALE GENOMIC DNA]</scope>
    <source>
        <strain evidence="1 2">C58</strain>
    </source>
</reference>
<gene>
    <name evidence="1" type="ORF">ACH49_23445</name>
</gene>
<evidence type="ECO:0000313" key="2">
    <source>
        <dbReference type="Proteomes" id="UP000037274"/>
    </source>
</evidence>
<dbReference type="EMBL" id="LFEH01000106">
    <property type="protein sequence ID" value="KMS72880.1"/>
    <property type="molecule type" value="Genomic_DNA"/>
</dbReference>
<evidence type="ECO:0000313" key="1">
    <source>
        <dbReference type="EMBL" id="KMS72880.1"/>
    </source>
</evidence>
<protein>
    <submittedName>
        <fullName evidence="1">Uncharacterized protein</fullName>
    </submittedName>
</protein>
<name>A0ABR5HTI6_STRLW</name>
<keyword evidence="2" id="KW-1185">Reference proteome</keyword>
<proteinExistence type="predicted"/>
<organism evidence="1 2">
    <name type="scientific">Streptomyces leeuwenhoekii</name>
    <dbReference type="NCBI Taxonomy" id="1437453"/>
    <lineage>
        <taxon>Bacteria</taxon>
        <taxon>Bacillati</taxon>
        <taxon>Actinomycetota</taxon>
        <taxon>Actinomycetes</taxon>
        <taxon>Kitasatosporales</taxon>
        <taxon>Streptomycetaceae</taxon>
        <taxon>Streptomyces</taxon>
    </lineage>
</organism>